<evidence type="ECO:0000256" key="4">
    <source>
        <dbReference type="ARBA" id="ARBA00023136"/>
    </source>
</evidence>
<dbReference type="GO" id="GO:0016020">
    <property type="term" value="C:membrane"/>
    <property type="evidence" value="ECO:0007669"/>
    <property type="project" value="UniProtKB-SubCell"/>
</dbReference>
<evidence type="ECO:0000256" key="3">
    <source>
        <dbReference type="ARBA" id="ARBA00022989"/>
    </source>
</evidence>
<protein>
    <submittedName>
        <fullName evidence="6 7">Harpin-induced 1</fullName>
    </submittedName>
</protein>
<dbReference type="STRING" id="1194695.A0A5A7SSE6"/>
<feature type="domain" description="Late embryogenesis abundant protein LEA-2 subgroup" evidence="5">
    <location>
        <begin position="77"/>
        <end position="169"/>
    </location>
</feature>
<dbReference type="Proteomes" id="UP000321947">
    <property type="component" value="Unassembled WGS sequence"/>
</dbReference>
<dbReference type="Gene3D" id="2.60.40.1820">
    <property type="match status" value="1"/>
</dbReference>
<dbReference type="InterPro" id="IPR004864">
    <property type="entry name" value="LEA_2"/>
</dbReference>
<dbReference type="Proteomes" id="UP000321393">
    <property type="component" value="Unassembled WGS sequence"/>
</dbReference>
<keyword evidence="4" id="KW-0472">Membrane</keyword>
<organism evidence="6 8">
    <name type="scientific">Cucumis melo var. makuwa</name>
    <name type="common">Oriental melon</name>
    <dbReference type="NCBI Taxonomy" id="1194695"/>
    <lineage>
        <taxon>Eukaryota</taxon>
        <taxon>Viridiplantae</taxon>
        <taxon>Streptophyta</taxon>
        <taxon>Embryophyta</taxon>
        <taxon>Tracheophyta</taxon>
        <taxon>Spermatophyta</taxon>
        <taxon>Magnoliopsida</taxon>
        <taxon>eudicotyledons</taxon>
        <taxon>Gunneridae</taxon>
        <taxon>Pentapetalae</taxon>
        <taxon>rosids</taxon>
        <taxon>fabids</taxon>
        <taxon>Cucurbitales</taxon>
        <taxon>Cucurbitaceae</taxon>
        <taxon>Benincaseae</taxon>
        <taxon>Cucumis</taxon>
    </lineage>
</organism>
<dbReference type="Pfam" id="PF03168">
    <property type="entry name" value="LEA_2"/>
    <property type="match status" value="1"/>
</dbReference>
<name>A0A5A7SSE6_CUCMM</name>
<dbReference type="PANTHER" id="PTHR31234">
    <property type="entry name" value="LATE EMBRYOGENESIS ABUNDANT (LEA) HYDROXYPROLINE-RICH GLYCOPROTEIN FAMILY"/>
    <property type="match status" value="1"/>
</dbReference>
<dbReference type="OrthoDB" id="1929523at2759"/>
<evidence type="ECO:0000313" key="8">
    <source>
        <dbReference type="Proteomes" id="UP000321393"/>
    </source>
</evidence>
<comment type="subcellular location">
    <subcellularLocation>
        <location evidence="1">Membrane</location>
        <topology evidence="1">Single-pass membrane protein</topology>
    </subcellularLocation>
</comment>
<comment type="caution">
    <text evidence="6">The sequence shown here is derived from an EMBL/GenBank/DDBJ whole genome shotgun (WGS) entry which is preliminary data.</text>
</comment>
<sequence length="197" mass="21068">MAAPASKMAAPASKLLRNFCITLVLSLILLVVLVLVLAFTVFKPQRPIIVVDSVSLLDLNVALTDGVDLNLSINVDLTVENPNKVAFEYSKSTAVVIYRGEKVGEAPIPGGRLPGKGTKKMNLTLTIMGERMLGRSEVFSDVVSGQLSISTLARLAGKVKVMGVVKIHVVASTSCDLIIDVKNGSFGDQLCQFRTRV</sequence>
<evidence type="ECO:0000256" key="1">
    <source>
        <dbReference type="ARBA" id="ARBA00004167"/>
    </source>
</evidence>
<dbReference type="GO" id="GO:0098542">
    <property type="term" value="P:defense response to other organism"/>
    <property type="evidence" value="ECO:0007669"/>
    <property type="project" value="InterPro"/>
</dbReference>
<dbReference type="PANTHER" id="PTHR31234:SF65">
    <property type="entry name" value="LATE EMBRYOGENESIS ABUNDANT PROTEIN, LEA_2 SUBGROUP"/>
    <property type="match status" value="1"/>
</dbReference>
<dbReference type="SUPFAM" id="SSF117070">
    <property type="entry name" value="LEA14-like"/>
    <property type="match status" value="1"/>
</dbReference>
<keyword evidence="3" id="KW-1133">Transmembrane helix</keyword>
<evidence type="ECO:0000256" key="2">
    <source>
        <dbReference type="ARBA" id="ARBA00022692"/>
    </source>
</evidence>
<dbReference type="InterPro" id="IPR044839">
    <property type="entry name" value="NDR1-like"/>
</dbReference>
<evidence type="ECO:0000313" key="9">
    <source>
        <dbReference type="Proteomes" id="UP000321947"/>
    </source>
</evidence>
<evidence type="ECO:0000313" key="7">
    <source>
        <dbReference type="EMBL" id="TYK26841.1"/>
    </source>
</evidence>
<keyword evidence="2" id="KW-0812">Transmembrane</keyword>
<dbReference type="AlphaFoldDB" id="A0A5A7SSE6"/>
<proteinExistence type="predicted"/>
<reference evidence="8 9" key="1">
    <citation type="submission" date="2019-08" db="EMBL/GenBank/DDBJ databases">
        <title>Draft genome sequences of two oriental melons (Cucumis melo L. var makuwa).</title>
        <authorList>
            <person name="Kwon S.-Y."/>
        </authorList>
    </citation>
    <scope>NUCLEOTIDE SEQUENCE [LARGE SCALE GENOMIC DNA]</scope>
    <source>
        <strain evidence="9">cv. Chang Bougi</strain>
        <strain evidence="8">cv. SW 3</strain>
        <tissue evidence="6">Leaf</tissue>
    </source>
</reference>
<evidence type="ECO:0000259" key="5">
    <source>
        <dbReference type="Pfam" id="PF03168"/>
    </source>
</evidence>
<evidence type="ECO:0000313" key="6">
    <source>
        <dbReference type="EMBL" id="KAA0033488.1"/>
    </source>
</evidence>
<dbReference type="EMBL" id="SSTD01003354">
    <property type="protein sequence ID" value="TYK26841.1"/>
    <property type="molecule type" value="Genomic_DNA"/>
</dbReference>
<gene>
    <name evidence="7" type="ORF">E5676_scaffold260G00330</name>
    <name evidence="6" type="ORF">E6C27_scaffold261G00220</name>
</gene>
<accession>A0A5A7SSE6</accession>
<dbReference type="EMBL" id="SSTE01020856">
    <property type="protein sequence ID" value="KAA0033488.1"/>
    <property type="molecule type" value="Genomic_DNA"/>
</dbReference>